<comment type="cofactor">
    <cofactor evidence="6">
        <name>FAD</name>
        <dbReference type="ChEBI" id="CHEBI:57692"/>
    </cofactor>
    <text evidence="6">Binds 1 FAD per subunit.</text>
</comment>
<feature type="binding site" evidence="6">
    <location>
        <position position="330"/>
    </location>
    <ligand>
        <name>FAD</name>
        <dbReference type="ChEBI" id="CHEBI:57692"/>
    </ligand>
</feature>
<dbReference type="InterPro" id="IPR023753">
    <property type="entry name" value="FAD/NAD-binding_dom"/>
</dbReference>
<comment type="similarity">
    <text evidence="6">Belongs to the ferredoxin--NADP reductase type 2 family.</text>
</comment>
<feature type="binding site" evidence="6">
    <location>
        <position position="42"/>
    </location>
    <ligand>
        <name>FAD</name>
        <dbReference type="ChEBI" id="CHEBI:57692"/>
    </ligand>
</feature>
<accession>A0ABR8XEU1</accession>
<comment type="catalytic activity">
    <reaction evidence="6">
        <text>2 reduced [2Fe-2S]-[ferredoxin] + NADP(+) + H(+) = 2 oxidized [2Fe-2S]-[ferredoxin] + NADPH</text>
        <dbReference type="Rhea" id="RHEA:20125"/>
        <dbReference type="Rhea" id="RHEA-COMP:10000"/>
        <dbReference type="Rhea" id="RHEA-COMP:10001"/>
        <dbReference type="ChEBI" id="CHEBI:15378"/>
        <dbReference type="ChEBI" id="CHEBI:33737"/>
        <dbReference type="ChEBI" id="CHEBI:33738"/>
        <dbReference type="ChEBI" id="CHEBI:57783"/>
        <dbReference type="ChEBI" id="CHEBI:58349"/>
        <dbReference type="EC" id="1.18.1.2"/>
    </reaction>
</comment>
<evidence type="ECO:0000259" key="7">
    <source>
        <dbReference type="Pfam" id="PF07992"/>
    </source>
</evidence>
<dbReference type="EC" id="1.18.1.2" evidence="6"/>
<dbReference type="RefSeq" id="WP_191708161.1">
    <property type="nucleotide sequence ID" value="NZ_JACSQA010000023.1"/>
</dbReference>
<dbReference type="Gene3D" id="3.50.50.60">
    <property type="entry name" value="FAD/NAD(P)-binding domain"/>
    <property type="match status" value="2"/>
</dbReference>
<feature type="binding site" evidence="6">
    <location>
        <position position="121"/>
    </location>
    <ligand>
        <name>FAD</name>
        <dbReference type="ChEBI" id="CHEBI:57692"/>
    </ligand>
</feature>
<keyword evidence="9" id="KW-1185">Reference proteome</keyword>
<comment type="caution">
    <text evidence="6">Lacks conserved residue(s) required for the propagation of feature annotation.</text>
</comment>
<comment type="subunit">
    <text evidence="1 6">Homodimer.</text>
</comment>
<sequence>MNEIFDVTIIGGGPAGLYSTFYSGLRSMKTKLIESQAQLGGKVLLYPEKMIWDVGGQPPIMGAQFVNQLIEQAKTFQPTILTNTKVDLIDKNDNNLFVITTNDGQKHYSKSIIMANGGGIIHPQKLNIEGAEKFEMTNLHYTVPSFKLFQHKRVLISGGGNGAIDWAVEMVDIADEIILVYRKDQLTAHEAQVDLLKSNPKVTILLNTTIEKLIANTEKTEVSQVVLKKHDTVEELHQHIDHIIVSHGYNRDASLNFSTETALKLKDDYYYEGTATGKTSQEGIFAAGDILSYEGKVHLLVGTFQDAVNAVNSAKTYIDPLANQFEMVSSHNEKFQEKNRQIIQEMLVEN</sequence>
<keyword evidence="2 6" id="KW-0285">Flavoprotein</keyword>
<keyword evidence="3 6" id="KW-0274">FAD</keyword>
<dbReference type="SUPFAM" id="SSF51905">
    <property type="entry name" value="FAD/NAD(P)-binding domain"/>
    <property type="match status" value="1"/>
</dbReference>
<dbReference type="InterPro" id="IPR050097">
    <property type="entry name" value="Ferredoxin-NADP_redctase_2"/>
</dbReference>
<dbReference type="InterPro" id="IPR036188">
    <property type="entry name" value="FAD/NAD-bd_sf"/>
</dbReference>
<dbReference type="InterPro" id="IPR022890">
    <property type="entry name" value="Fd--NADP_Rdtase_type_2"/>
</dbReference>
<feature type="binding site" evidence="6">
    <location>
        <position position="34"/>
    </location>
    <ligand>
        <name>FAD</name>
        <dbReference type="ChEBI" id="CHEBI:57692"/>
    </ligand>
</feature>
<protein>
    <recommendedName>
        <fullName evidence="6">Ferredoxin--NADP reductase</fullName>
        <shortName evidence="6">FNR</shortName>
        <shortName evidence="6">Fd-NADP(+) reductase</shortName>
        <ecNumber evidence="6">1.18.1.2</ecNumber>
    </recommendedName>
</protein>
<evidence type="ECO:0000256" key="2">
    <source>
        <dbReference type="ARBA" id="ARBA00022630"/>
    </source>
</evidence>
<dbReference type="HAMAP" id="MF_01685">
    <property type="entry name" value="FENR2"/>
    <property type="match status" value="1"/>
</dbReference>
<evidence type="ECO:0000256" key="4">
    <source>
        <dbReference type="ARBA" id="ARBA00022857"/>
    </source>
</evidence>
<feature type="binding site" evidence="6">
    <location>
        <position position="86"/>
    </location>
    <ligand>
        <name>FAD</name>
        <dbReference type="ChEBI" id="CHEBI:57692"/>
    </ligand>
</feature>
<evidence type="ECO:0000256" key="3">
    <source>
        <dbReference type="ARBA" id="ARBA00022827"/>
    </source>
</evidence>
<keyword evidence="4 6" id="KW-0521">NADP</keyword>
<dbReference type="EMBL" id="JACSQA010000023">
    <property type="protein sequence ID" value="MBD8027735.1"/>
    <property type="molecule type" value="Genomic_DNA"/>
</dbReference>
<dbReference type="PANTHER" id="PTHR48105">
    <property type="entry name" value="THIOREDOXIN REDUCTASE 1-RELATED-RELATED"/>
    <property type="match status" value="1"/>
</dbReference>
<comment type="caution">
    <text evidence="8">The sequence shown here is derived from an EMBL/GenBank/DDBJ whole genome shotgun (WGS) entry which is preliminary data.</text>
</comment>
<organism evidence="8 9">
    <name type="scientific">Ureibacillus galli</name>
    <dbReference type="NCBI Taxonomy" id="2762222"/>
    <lineage>
        <taxon>Bacteria</taxon>
        <taxon>Bacillati</taxon>
        <taxon>Bacillota</taxon>
        <taxon>Bacilli</taxon>
        <taxon>Bacillales</taxon>
        <taxon>Caryophanaceae</taxon>
        <taxon>Ureibacillus</taxon>
    </lineage>
</organism>
<dbReference type="Pfam" id="PF07992">
    <property type="entry name" value="Pyr_redox_2"/>
    <property type="match status" value="1"/>
</dbReference>
<evidence type="ECO:0000313" key="9">
    <source>
        <dbReference type="Proteomes" id="UP000640930"/>
    </source>
</evidence>
<feature type="binding site" evidence="6">
    <location>
        <position position="289"/>
    </location>
    <ligand>
        <name>FAD</name>
        <dbReference type="ChEBI" id="CHEBI:57692"/>
    </ligand>
</feature>
<evidence type="ECO:0000256" key="5">
    <source>
        <dbReference type="ARBA" id="ARBA00023002"/>
    </source>
</evidence>
<feature type="domain" description="FAD/NAD(P)-binding" evidence="7">
    <location>
        <begin position="5"/>
        <end position="313"/>
    </location>
</feature>
<feature type="binding site" evidence="6">
    <location>
        <position position="46"/>
    </location>
    <ligand>
        <name>FAD</name>
        <dbReference type="ChEBI" id="CHEBI:57692"/>
    </ligand>
</feature>
<evidence type="ECO:0000256" key="1">
    <source>
        <dbReference type="ARBA" id="ARBA00011738"/>
    </source>
</evidence>
<keyword evidence="5 6" id="KW-0560">Oxidoreductase</keyword>
<proteinExistence type="inferred from homology"/>
<evidence type="ECO:0000256" key="6">
    <source>
        <dbReference type="HAMAP-Rule" id="MF_01685"/>
    </source>
</evidence>
<dbReference type="Proteomes" id="UP000640930">
    <property type="component" value="Unassembled WGS sequence"/>
</dbReference>
<reference evidence="8 9" key="1">
    <citation type="submission" date="2020-08" db="EMBL/GenBank/DDBJ databases">
        <title>A Genomic Blueprint of the Chicken Gut Microbiome.</title>
        <authorList>
            <person name="Gilroy R."/>
            <person name="Ravi A."/>
            <person name="Getino M."/>
            <person name="Pursley I."/>
            <person name="Horton D.L."/>
            <person name="Alikhan N.-F."/>
            <person name="Baker D."/>
            <person name="Gharbi K."/>
            <person name="Hall N."/>
            <person name="Watson M."/>
            <person name="Adriaenssens E.M."/>
            <person name="Foster-Nyarko E."/>
            <person name="Jarju S."/>
            <person name="Secka A."/>
            <person name="Antonio M."/>
            <person name="Oren A."/>
            <person name="Chaudhuri R."/>
            <person name="La Ragione R.M."/>
            <person name="Hildebrand F."/>
            <person name="Pallen M.J."/>
        </authorList>
    </citation>
    <scope>NUCLEOTIDE SEQUENCE [LARGE SCALE GENOMIC DNA]</scope>
    <source>
        <strain evidence="8 9">Re31</strain>
    </source>
</reference>
<name>A0ABR8XEU1_9BACL</name>
<dbReference type="PRINTS" id="PR00469">
    <property type="entry name" value="PNDRDTASEII"/>
</dbReference>
<evidence type="ECO:0000313" key="8">
    <source>
        <dbReference type="EMBL" id="MBD8027735.1"/>
    </source>
</evidence>
<dbReference type="PRINTS" id="PR00368">
    <property type="entry name" value="FADPNR"/>
</dbReference>
<gene>
    <name evidence="8" type="ORF">H9636_13855</name>
</gene>